<accession>A0A1L7ADB4</accession>
<evidence type="ECO:0000256" key="1">
    <source>
        <dbReference type="ARBA" id="ARBA00006056"/>
    </source>
</evidence>
<dbReference type="Pfam" id="PF02615">
    <property type="entry name" value="Ldh_2"/>
    <property type="match status" value="1"/>
</dbReference>
<dbReference type="PANTHER" id="PTHR11091:SF0">
    <property type="entry name" value="MALATE DEHYDROGENASE"/>
    <property type="match status" value="1"/>
</dbReference>
<evidence type="ECO:0000256" key="2">
    <source>
        <dbReference type="ARBA" id="ARBA00023002"/>
    </source>
</evidence>
<dbReference type="Proteomes" id="UP001258945">
    <property type="component" value="Unassembled WGS sequence"/>
</dbReference>
<dbReference type="KEGG" id="rgi:RGI145_06295"/>
<reference evidence="4 6" key="2">
    <citation type="journal article" date="2019" name="Microb. Pathog.">
        <title>Comparison of VITEK 2, MALDI-TOF MS, 16S rRNA gene sequencing, and whole-genome sequencing for identification of Roseomonas mucosa.</title>
        <authorList>
            <person name="Rudolph W.W."/>
            <person name="Gunzer F."/>
            <person name="Trauth M."/>
            <person name="Bunk B."/>
            <person name="Bigge R."/>
            <person name="Schrottner P."/>
        </authorList>
    </citation>
    <scope>NUCLEOTIDE SEQUENCE [LARGE SCALE GENOMIC DNA]</scope>
    <source>
        <strain evidence="4 6">DSM 103800</strain>
    </source>
</reference>
<dbReference type="AlphaFoldDB" id="A0A1L7ADB4"/>
<proteinExistence type="inferred from homology"/>
<keyword evidence="6" id="KW-1185">Reference proteome</keyword>
<dbReference type="EMBL" id="JAVVDO010000001">
    <property type="protein sequence ID" value="MDT8329595.1"/>
    <property type="molecule type" value="Genomic_DNA"/>
</dbReference>
<gene>
    <name evidence="3" type="ORF">RGI145_06295</name>
    <name evidence="4" type="ORF">RQ831_00935</name>
</gene>
<reference evidence="4" key="3">
    <citation type="submission" date="2023-09" db="EMBL/GenBank/DDBJ databases">
        <authorList>
            <person name="Schober I."/>
            <person name="Bunk B."/>
        </authorList>
    </citation>
    <scope>NUCLEOTIDE SEQUENCE</scope>
    <source>
        <strain evidence="4">DSM 103800</strain>
    </source>
</reference>
<keyword evidence="2" id="KW-0560">Oxidoreductase</keyword>
<dbReference type="InterPro" id="IPR043143">
    <property type="entry name" value="Mal/L-sulf/L-lact_DH-like_NADP"/>
</dbReference>
<dbReference type="eggNOG" id="COG2055">
    <property type="taxonomic scope" value="Bacteria"/>
</dbReference>
<dbReference type="Proteomes" id="UP000185494">
    <property type="component" value="Chromosome 1"/>
</dbReference>
<dbReference type="PANTHER" id="PTHR11091">
    <property type="entry name" value="OXIDOREDUCTASE-RELATED"/>
    <property type="match status" value="1"/>
</dbReference>
<evidence type="ECO:0000313" key="4">
    <source>
        <dbReference type="EMBL" id="MDT8329595.1"/>
    </source>
</evidence>
<comment type="similarity">
    <text evidence="1">Belongs to the LDH2/MDH2 oxidoreductase family.</text>
</comment>
<dbReference type="GO" id="GO:0016491">
    <property type="term" value="F:oxidoreductase activity"/>
    <property type="evidence" value="ECO:0007669"/>
    <property type="project" value="UniProtKB-KW"/>
</dbReference>
<dbReference type="RefSeq" id="WP_075797702.1">
    <property type="nucleotide sequence ID" value="NZ_CP015583.1"/>
</dbReference>
<evidence type="ECO:0000313" key="6">
    <source>
        <dbReference type="Proteomes" id="UP001258945"/>
    </source>
</evidence>
<evidence type="ECO:0000313" key="5">
    <source>
        <dbReference type="Proteomes" id="UP000185494"/>
    </source>
</evidence>
<dbReference type="Gene3D" id="1.10.1530.10">
    <property type="match status" value="1"/>
</dbReference>
<name>A0A1L7ADB4_9PROT</name>
<dbReference type="SUPFAM" id="SSF89733">
    <property type="entry name" value="L-sulfolactate dehydrogenase-like"/>
    <property type="match status" value="1"/>
</dbReference>
<protein>
    <submittedName>
        <fullName evidence="4">Malate/lactate/ureidoglycolate dehydrogenase</fullName>
    </submittedName>
</protein>
<organism evidence="3 5">
    <name type="scientific">Roseomonas gilardii</name>
    <dbReference type="NCBI Taxonomy" id="257708"/>
    <lineage>
        <taxon>Bacteria</taxon>
        <taxon>Pseudomonadati</taxon>
        <taxon>Pseudomonadota</taxon>
        <taxon>Alphaproteobacteria</taxon>
        <taxon>Acetobacterales</taxon>
        <taxon>Roseomonadaceae</taxon>
        <taxon>Roseomonas</taxon>
    </lineage>
</organism>
<dbReference type="NCBIfam" id="NF007504">
    <property type="entry name" value="PRK10098.1"/>
    <property type="match status" value="1"/>
</dbReference>
<dbReference type="STRING" id="257708.RGI145_06295"/>
<dbReference type="EMBL" id="CP015583">
    <property type="protein sequence ID" value="APT56772.1"/>
    <property type="molecule type" value="Genomic_DNA"/>
</dbReference>
<dbReference type="InterPro" id="IPR036111">
    <property type="entry name" value="Mal/L-sulfo/L-lacto_DH-like_sf"/>
</dbReference>
<dbReference type="InterPro" id="IPR003767">
    <property type="entry name" value="Malate/L-lactate_DH-like"/>
</dbReference>
<dbReference type="InterPro" id="IPR043144">
    <property type="entry name" value="Mal/L-sulf/L-lact_DH-like_ah"/>
</dbReference>
<evidence type="ECO:0000313" key="3">
    <source>
        <dbReference type="EMBL" id="APT56772.1"/>
    </source>
</evidence>
<sequence>MLIARDRLQSLTASIFQAAGSTPEEAATVAGDLVEANLKGHDSHGVGLIPDYLQDCRDGHLVPNTPPRFLRDDGPFAVVDARDAFGQVIGREVMRWAIDRVRTTGIAVAAVRDSHHLARIGAFGEMAAAAGLISIHFANVRLGPSYFVAPHNGSDGRLQTNPFCIAVPCGEGQPPLVLDFATSAIAMGKVRVARNAGKTLPAPVLLDAQGRPTDDPNALYGTQDKGAGNADGQGAHGCLLPFGGHKGFGLSLMCEVLAGGLSGGGPNTGDDSPRRGIVNNMLSFVFDPARLGDVAAFQREVAACIAHVKASPPQPGEEVLVAGEPERRTMAQRLAEGIPIDETSWAGIVAAAATVGVRAEG</sequence>
<dbReference type="Gene3D" id="3.30.1370.60">
    <property type="entry name" value="Hypothetical oxidoreductase yiak, domain 2"/>
    <property type="match status" value="1"/>
</dbReference>
<reference evidence="3 5" key="1">
    <citation type="submission" date="2016-05" db="EMBL/GenBank/DDBJ databases">
        <title>Complete Genome and Methylome Analysis of Psychrotrophic Bacterial Isolates from Antarctic Lake Untersee.</title>
        <authorList>
            <person name="Fomenkov A."/>
            <person name="Akimov V.N."/>
            <person name="Vasilyeva L.V."/>
            <person name="Andersen D."/>
            <person name="Vincze T."/>
            <person name="Roberts R.J."/>
        </authorList>
    </citation>
    <scope>NUCLEOTIDE SEQUENCE [LARGE SCALE GENOMIC DNA]</scope>
    <source>
        <strain evidence="3 5">U14-5</strain>
    </source>
</reference>